<sequence precursor="true">MPCRSIQIALLLSVACLLAVESGQLRDHVRHEVSNGYSAEVAEEIETSDCSTDPIAIGEPLFTVEIGSFLRRLESTSLPEGYFRGPPSFQRGPPLS</sequence>
<name>A0A5C6CK07_9BACT</name>
<proteinExistence type="predicted"/>
<comment type="caution">
    <text evidence="2">The sequence shown here is derived from an EMBL/GenBank/DDBJ whole genome shotgun (WGS) entry which is preliminary data.</text>
</comment>
<dbReference type="Proteomes" id="UP000318437">
    <property type="component" value="Unassembled WGS sequence"/>
</dbReference>
<accession>A0A5C6CK07</accession>
<evidence type="ECO:0000313" key="3">
    <source>
        <dbReference type="Proteomes" id="UP000318437"/>
    </source>
</evidence>
<keyword evidence="3" id="KW-1185">Reference proteome</keyword>
<feature type="signal peptide" evidence="1">
    <location>
        <begin position="1"/>
        <end position="19"/>
    </location>
</feature>
<feature type="chain" id="PRO_5022930101" evidence="1">
    <location>
        <begin position="20"/>
        <end position="96"/>
    </location>
</feature>
<dbReference type="EMBL" id="SJPS01000005">
    <property type="protein sequence ID" value="TWU24722.1"/>
    <property type="molecule type" value="Genomic_DNA"/>
</dbReference>
<protein>
    <submittedName>
        <fullName evidence="2">Uncharacterized protein</fullName>
    </submittedName>
</protein>
<gene>
    <name evidence="2" type="ORF">Pla144_36080</name>
</gene>
<evidence type="ECO:0000313" key="2">
    <source>
        <dbReference type="EMBL" id="TWU24722.1"/>
    </source>
</evidence>
<dbReference type="AlphaFoldDB" id="A0A5C6CK07"/>
<evidence type="ECO:0000256" key="1">
    <source>
        <dbReference type="SAM" id="SignalP"/>
    </source>
</evidence>
<keyword evidence="1" id="KW-0732">Signal</keyword>
<dbReference type="PROSITE" id="PS51257">
    <property type="entry name" value="PROKAR_LIPOPROTEIN"/>
    <property type="match status" value="1"/>
</dbReference>
<organism evidence="2 3">
    <name type="scientific">Bythopirellula polymerisocia</name>
    <dbReference type="NCBI Taxonomy" id="2528003"/>
    <lineage>
        <taxon>Bacteria</taxon>
        <taxon>Pseudomonadati</taxon>
        <taxon>Planctomycetota</taxon>
        <taxon>Planctomycetia</taxon>
        <taxon>Pirellulales</taxon>
        <taxon>Lacipirellulaceae</taxon>
        <taxon>Bythopirellula</taxon>
    </lineage>
</organism>
<reference evidence="2 3" key="1">
    <citation type="submission" date="2019-02" db="EMBL/GenBank/DDBJ databases">
        <title>Deep-cultivation of Planctomycetes and their phenomic and genomic characterization uncovers novel biology.</title>
        <authorList>
            <person name="Wiegand S."/>
            <person name="Jogler M."/>
            <person name="Boedeker C."/>
            <person name="Pinto D."/>
            <person name="Vollmers J."/>
            <person name="Rivas-Marin E."/>
            <person name="Kohn T."/>
            <person name="Peeters S.H."/>
            <person name="Heuer A."/>
            <person name="Rast P."/>
            <person name="Oberbeckmann S."/>
            <person name="Bunk B."/>
            <person name="Jeske O."/>
            <person name="Meyerdierks A."/>
            <person name="Storesund J.E."/>
            <person name="Kallscheuer N."/>
            <person name="Luecker S."/>
            <person name="Lage O.M."/>
            <person name="Pohl T."/>
            <person name="Merkel B.J."/>
            <person name="Hornburger P."/>
            <person name="Mueller R.-W."/>
            <person name="Bruemmer F."/>
            <person name="Labrenz M."/>
            <person name="Spormann A.M."/>
            <person name="Op Den Camp H."/>
            <person name="Overmann J."/>
            <person name="Amann R."/>
            <person name="Jetten M.S.M."/>
            <person name="Mascher T."/>
            <person name="Medema M.H."/>
            <person name="Devos D.P."/>
            <person name="Kaster A.-K."/>
            <person name="Ovreas L."/>
            <person name="Rohde M."/>
            <person name="Galperin M.Y."/>
            <person name="Jogler C."/>
        </authorList>
    </citation>
    <scope>NUCLEOTIDE SEQUENCE [LARGE SCALE GENOMIC DNA]</scope>
    <source>
        <strain evidence="2 3">Pla144</strain>
    </source>
</reference>